<protein>
    <recommendedName>
        <fullName evidence="8">Homeobox domain-containing protein</fullName>
    </recommendedName>
</protein>
<dbReference type="InterPro" id="IPR009057">
    <property type="entry name" value="Homeodomain-like_sf"/>
</dbReference>
<dbReference type="PRINTS" id="PR00024">
    <property type="entry name" value="HOMEOBOX"/>
</dbReference>
<dbReference type="PROSITE" id="PS00027">
    <property type="entry name" value="HOMEOBOX_1"/>
    <property type="match status" value="1"/>
</dbReference>
<proteinExistence type="predicted"/>
<dbReference type="GO" id="GO:0030154">
    <property type="term" value="P:cell differentiation"/>
    <property type="evidence" value="ECO:0007669"/>
    <property type="project" value="TreeGrafter"/>
</dbReference>
<dbReference type="PROSITE" id="PS50071">
    <property type="entry name" value="HOMEOBOX_2"/>
    <property type="match status" value="1"/>
</dbReference>
<gene>
    <name evidence="9" type="ORF">P4O66_006032</name>
</gene>
<feature type="domain" description="Homeobox" evidence="8">
    <location>
        <begin position="90"/>
        <end position="150"/>
    </location>
</feature>
<evidence type="ECO:0000256" key="2">
    <source>
        <dbReference type="ARBA" id="ARBA00023125"/>
    </source>
</evidence>
<sequence length="203" mass="22946">MQQESGKAAQPATTSFSIVDILDPSKFTRRRGHSQRTEYLHRKRNKTNDGLLGNERAKGADIKVCSPVSTVSDDRDTAGPSGSETPSSRVKARRVRTAFTLQQIRVLERSFQTSHYLSVLERQVIATALRLSETQVKIWFQNRRTKWKKEQDGPCAEGQYHCAARPPNPPFAALFCHRANTMHFYAPRNYLTSAFSTSTLALF</sequence>
<dbReference type="InterPro" id="IPR001356">
    <property type="entry name" value="HD"/>
</dbReference>
<evidence type="ECO:0000313" key="9">
    <source>
        <dbReference type="EMBL" id="KAK1800851.1"/>
    </source>
</evidence>
<dbReference type="PANTHER" id="PTHR24340:SF106">
    <property type="entry name" value="HOMEOBOX PROTEIN PNX"/>
    <property type="match status" value="1"/>
</dbReference>
<evidence type="ECO:0000256" key="7">
    <source>
        <dbReference type="SAM" id="MobiDB-lite"/>
    </source>
</evidence>
<keyword evidence="2 5" id="KW-0238">DNA-binding</keyword>
<feature type="DNA-binding region" description="Homeobox" evidence="5">
    <location>
        <begin position="92"/>
        <end position="151"/>
    </location>
</feature>
<accession>A0AAD9E0K7</accession>
<dbReference type="SUPFAM" id="SSF46689">
    <property type="entry name" value="Homeodomain-like"/>
    <property type="match status" value="1"/>
</dbReference>
<feature type="region of interest" description="Disordered" evidence="7">
    <location>
        <begin position="24"/>
        <end position="91"/>
    </location>
</feature>
<evidence type="ECO:0000256" key="1">
    <source>
        <dbReference type="ARBA" id="ARBA00004123"/>
    </source>
</evidence>
<evidence type="ECO:0000256" key="6">
    <source>
        <dbReference type="RuleBase" id="RU000682"/>
    </source>
</evidence>
<keyword evidence="4 5" id="KW-0539">Nucleus</keyword>
<dbReference type="InterPro" id="IPR017970">
    <property type="entry name" value="Homeobox_CS"/>
</dbReference>
<dbReference type="InterPro" id="IPR050394">
    <property type="entry name" value="Homeobox_NK-like"/>
</dbReference>
<name>A0AAD9E0K7_9TELE</name>
<comment type="subcellular location">
    <subcellularLocation>
        <location evidence="1 5 6">Nucleus</location>
    </subcellularLocation>
</comment>
<dbReference type="AlphaFoldDB" id="A0AAD9E0K7"/>
<evidence type="ECO:0000256" key="5">
    <source>
        <dbReference type="PROSITE-ProRule" id="PRU00108"/>
    </source>
</evidence>
<dbReference type="InterPro" id="IPR020479">
    <property type="entry name" value="HD_metazoa"/>
</dbReference>
<evidence type="ECO:0000313" key="10">
    <source>
        <dbReference type="Proteomes" id="UP001239994"/>
    </source>
</evidence>
<dbReference type="CDD" id="cd00086">
    <property type="entry name" value="homeodomain"/>
    <property type="match status" value="1"/>
</dbReference>
<dbReference type="SMART" id="SM00389">
    <property type="entry name" value="HOX"/>
    <property type="match status" value="1"/>
</dbReference>
<evidence type="ECO:0000256" key="3">
    <source>
        <dbReference type="ARBA" id="ARBA00023155"/>
    </source>
</evidence>
<evidence type="ECO:0000256" key="4">
    <source>
        <dbReference type="ARBA" id="ARBA00023242"/>
    </source>
</evidence>
<dbReference type="PANTHER" id="PTHR24340">
    <property type="entry name" value="HOMEOBOX PROTEIN NKX"/>
    <property type="match status" value="1"/>
</dbReference>
<dbReference type="Proteomes" id="UP001239994">
    <property type="component" value="Unassembled WGS sequence"/>
</dbReference>
<dbReference type="Gene3D" id="1.10.10.60">
    <property type="entry name" value="Homeodomain-like"/>
    <property type="match status" value="1"/>
</dbReference>
<dbReference type="EMBL" id="JAROKS010000010">
    <property type="protein sequence ID" value="KAK1800851.1"/>
    <property type="molecule type" value="Genomic_DNA"/>
</dbReference>
<dbReference type="GO" id="GO:0005634">
    <property type="term" value="C:nucleus"/>
    <property type="evidence" value="ECO:0007669"/>
    <property type="project" value="UniProtKB-SubCell"/>
</dbReference>
<keyword evidence="10" id="KW-1185">Reference proteome</keyword>
<reference evidence="9" key="1">
    <citation type="submission" date="2023-03" db="EMBL/GenBank/DDBJ databases">
        <title>Electrophorus voltai genome.</title>
        <authorList>
            <person name="Bian C."/>
        </authorList>
    </citation>
    <scope>NUCLEOTIDE SEQUENCE</scope>
    <source>
        <strain evidence="9">CB-2022</strain>
        <tissue evidence="9">Muscle</tissue>
    </source>
</reference>
<organism evidence="9 10">
    <name type="scientific">Electrophorus voltai</name>
    <dbReference type="NCBI Taxonomy" id="2609070"/>
    <lineage>
        <taxon>Eukaryota</taxon>
        <taxon>Metazoa</taxon>
        <taxon>Chordata</taxon>
        <taxon>Craniata</taxon>
        <taxon>Vertebrata</taxon>
        <taxon>Euteleostomi</taxon>
        <taxon>Actinopterygii</taxon>
        <taxon>Neopterygii</taxon>
        <taxon>Teleostei</taxon>
        <taxon>Ostariophysi</taxon>
        <taxon>Gymnotiformes</taxon>
        <taxon>Gymnotoidei</taxon>
        <taxon>Gymnotidae</taxon>
        <taxon>Electrophorus</taxon>
    </lineage>
</organism>
<dbReference type="Pfam" id="PF00046">
    <property type="entry name" value="Homeodomain"/>
    <property type="match status" value="1"/>
</dbReference>
<evidence type="ECO:0000259" key="8">
    <source>
        <dbReference type="PROSITE" id="PS50071"/>
    </source>
</evidence>
<dbReference type="GO" id="GO:0000981">
    <property type="term" value="F:DNA-binding transcription factor activity, RNA polymerase II-specific"/>
    <property type="evidence" value="ECO:0007669"/>
    <property type="project" value="InterPro"/>
</dbReference>
<dbReference type="GO" id="GO:0000978">
    <property type="term" value="F:RNA polymerase II cis-regulatory region sequence-specific DNA binding"/>
    <property type="evidence" value="ECO:0007669"/>
    <property type="project" value="TreeGrafter"/>
</dbReference>
<comment type="caution">
    <text evidence="9">The sequence shown here is derived from an EMBL/GenBank/DDBJ whole genome shotgun (WGS) entry which is preliminary data.</text>
</comment>
<keyword evidence="3 5" id="KW-0371">Homeobox</keyword>